<evidence type="ECO:0000256" key="8">
    <source>
        <dbReference type="ARBA" id="ARBA00051875"/>
    </source>
</evidence>
<dbReference type="GO" id="GO:0046872">
    <property type="term" value="F:metal ion binding"/>
    <property type="evidence" value="ECO:0007669"/>
    <property type="project" value="UniProtKB-KW"/>
</dbReference>
<dbReference type="SUPFAM" id="SSF52972">
    <property type="entry name" value="ITPase-like"/>
    <property type="match status" value="1"/>
</dbReference>
<evidence type="ECO:0000256" key="4">
    <source>
        <dbReference type="ARBA" id="ARBA00022741"/>
    </source>
</evidence>
<dbReference type="PANTHER" id="PTHR11067">
    <property type="entry name" value="INOSINE TRIPHOSPHATE PYROPHOSPHATASE/HAM1 PROTEIN"/>
    <property type="match status" value="1"/>
</dbReference>
<accession>A0A6Y9WJM2</accession>
<comment type="cofactor">
    <cofactor evidence="10">
        <name>Mg(2+)</name>
        <dbReference type="ChEBI" id="CHEBI:18420"/>
    </cofactor>
    <text evidence="10">Binds 1 Mg(2+) ion per subunit.</text>
</comment>
<dbReference type="AlphaFoldDB" id="A0A6Y9WJM2"/>
<dbReference type="GO" id="GO:0036222">
    <property type="term" value="F:XTP diphosphatase activity"/>
    <property type="evidence" value="ECO:0007669"/>
    <property type="project" value="UniProtKB-UniRule"/>
</dbReference>
<dbReference type="Gene3D" id="3.90.950.10">
    <property type="match status" value="1"/>
</dbReference>
<feature type="binding site" evidence="10">
    <location>
        <begin position="169"/>
        <end position="172"/>
    </location>
    <ligand>
        <name>substrate</name>
    </ligand>
</feature>
<dbReference type="PANTHER" id="PTHR11067:SF9">
    <property type="entry name" value="INOSINE TRIPHOSPHATE PYROPHOSPHATASE"/>
    <property type="match status" value="1"/>
</dbReference>
<keyword evidence="6 10" id="KW-0460">Magnesium</keyword>
<dbReference type="CDD" id="cd00515">
    <property type="entry name" value="HAM1"/>
    <property type="match status" value="1"/>
</dbReference>
<organism evidence="12 13">
    <name type="scientific">Pseudidiomarina piscicola</name>
    <dbReference type="NCBI Taxonomy" id="2614830"/>
    <lineage>
        <taxon>Bacteria</taxon>
        <taxon>Pseudomonadati</taxon>
        <taxon>Pseudomonadota</taxon>
        <taxon>Gammaproteobacteria</taxon>
        <taxon>Alteromonadales</taxon>
        <taxon>Idiomarinaceae</taxon>
        <taxon>Pseudidiomarina</taxon>
    </lineage>
</organism>
<proteinExistence type="inferred from homology"/>
<dbReference type="GO" id="GO:0005829">
    <property type="term" value="C:cytosol"/>
    <property type="evidence" value="ECO:0007669"/>
    <property type="project" value="TreeGrafter"/>
</dbReference>
<evidence type="ECO:0000256" key="11">
    <source>
        <dbReference type="RuleBase" id="RU003781"/>
    </source>
</evidence>
<evidence type="ECO:0000313" key="12">
    <source>
        <dbReference type="EMBL" id="CAB0151928.1"/>
    </source>
</evidence>
<name>A0A6Y9WJM2_9GAMM</name>
<dbReference type="HAMAP" id="MF_01405">
    <property type="entry name" value="Non_canon_purine_NTPase"/>
    <property type="match status" value="1"/>
</dbReference>
<dbReference type="FunFam" id="3.90.950.10:FF:000001">
    <property type="entry name" value="dITP/XTP pyrophosphatase"/>
    <property type="match status" value="1"/>
</dbReference>
<dbReference type="GO" id="GO:0035870">
    <property type="term" value="F:dITP diphosphatase activity"/>
    <property type="evidence" value="ECO:0007669"/>
    <property type="project" value="UniProtKB-UniRule"/>
</dbReference>
<evidence type="ECO:0000256" key="1">
    <source>
        <dbReference type="ARBA" id="ARBA00008023"/>
    </source>
</evidence>
<evidence type="ECO:0000256" key="7">
    <source>
        <dbReference type="ARBA" id="ARBA00023080"/>
    </source>
</evidence>
<dbReference type="GO" id="GO:0000166">
    <property type="term" value="F:nucleotide binding"/>
    <property type="evidence" value="ECO:0007669"/>
    <property type="project" value="UniProtKB-KW"/>
</dbReference>
<dbReference type="GO" id="GO:0036220">
    <property type="term" value="F:ITP diphosphatase activity"/>
    <property type="evidence" value="ECO:0007669"/>
    <property type="project" value="UniProtKB-UniRule"/>
</dbReference>
<evidence type="ECO:0000256" key="3">
    <source>
        <dbReference type="ARBA" id="ARBA00022723"/>
    </source>
</evidence>
<keyword evidence="13" id="KW-1185">Reference proteome</keyword>
<feature type="binding site" evidence="10">
    <location>
        <position position="85"/>
    </location>
    <ligand>
        <name>substrate</name>
    </ligand>
</feature>
<reference evidence="12 13" key="1">
    <citation type="submission" date="2020-02" db="EMBL/GenBank/DDBJ databases">
        <authorList>
            <person name="Rodrigo-Torres L."/>
            <person name="Arahal R. D."/>
            <person name="Lucena T."/>
        </authorList>
    </citation>
    <scope>NUCLEOTIDE SEQUENCE [LARGE SCALE GENOMIC DNA]</scope>
    <source>
        <strain evidence="12 13">CECT 9734</strain>
    </source>
</reference>
<dbReference type="EC" id="3.6.1.66" evidence="10"/>
<gene>
    <name evidence="12" type="primary">rdgB</name>
    <name evidence="12" type="ORF">PSI9734_02283</name>
</gene>
<feature type="binding site" evidence="10">
    <location>
        <begin position="23"/>
        <end position="28"/>
    </location>
    <ligand>
        <name>substrate</name>
    </ligand>
</feature>
<feature type="binding site" evidence="10">
    <location>
        <position position="192"/>
    </location>
    <ligand>
        <name>substrate</name>
    </ligand>
</feature>
<comment type="subunit">
    <text evidence="2 10">Homodimer.</text>
</comment>
<feature type="active site" description="Proton acceptor" evidence="10">
    <location>
        <position position="84"/>
    </location>
</feature>
<keyword evidence="3 10" id="KW-0479">Metal-binding</keyword>
<evidence type="ECO:0000256" key="2">
    <source>
        <dbReference type="ARBA" id="ARBA00011738"/>
    </source>
</evidence>
<comment type="catalytic activity">
    <reaction evidence="10">
        <text>ITP + H2O = IMP + diphosphate + H(+)</text>
        <dbReference type="Rhea" id="RHEA:29399"/>
        <dbReference type="ChEBI" id="CHEBI:15377"/>
        <dbReference type="ChEBI" id="CHEBI:15378"/>
        <dbReference type="ChEBI" id="CHEBI:33019"/>
        <dbReference type="ChEBI" id="CHEBI:58053"/>
        <dbReference type="ChEBI" id="CHEBI:61402"/>
        <dbReference type="EC" id="3.6.1.66"/>
    </reaction>
</comment>
<evidence type="ECO:0000256" key="10">
    <source>
        <dbReference type="HAMAP-Rule" id="MF_01405"/>
    </source>
</evidence>
<keyword evidence="5 10" id="KW-0378">Hydrolase</keyword>
<dbReference type="GO" id="GO:0017111">
    <property type="term" value="F:ribonucleoside triphosphate phosphatase activity"/>
    <property type="evidence" value="ECO:0007669"/>
    <property type="project" value="InterPro"/>
</dbReference>
<feature type="binding site" evidence="10">
    <location>
        <position position="55"/>
    </location>
    <ligand>
        <name>Mg(2+)</name>
        <dbReference type="ChEBI" id="CHEBI:18420"/>
    </ligand>
</feature>
<comment type="catalytic activity">
    <reaction evidence="8 10">
        <text>dITP + H2O = dIMP + diphosphate + H(+)</text>
        <dbReference type="Rhea" id="RHEA:28342"/>
        <dbReference type="ChEBI" id="CHEBI:15377"/>
        <dbReference type="ChEBI" id="CHEBI:15378"/>
        <dbReference type="ChEBI" id="CHEBI:33019"/>
        <dbReference type="ChEBI" id="CHEBI:61194"/>
        <dbReference type="ChEBI" id="CHEBI:61382"/>
        <dbReference type="EC" id="3.6.1.66"/>
    </reaction>
</comment>
<comment type="catalytic activity">
    <reaction evidence="9 10">
        <text>XTP + H2O = XMP + diphosphate + H(+)</text>
        <dbReference type="Rhea" id="RHEA:28610"/>
        <dbReference type="ChEBI" id="CHEBI:15377"/>
        <dbReference type="ChEBI" id="CHEBI:15378"/>
        <dbReference type="ChEBI" id="CHEBI:33019"/>
        <dbReference type="ChEBI" id="CHEBI:57464"/>
        <dbReference type="ChEBI" id="CHEBI:61314"/>
        <dbReference type="EC" id="3.6.1.66"/>
    </reaction>
</comment>
<feature type="binding site" evidence="10">
    <location>
        <begin position="197"/>
        <end position="198"/>
    </location>
    <ligand>
        <name>substrate</name>
    </ligand>
</feature>
<comment type="function">
    <text evidence="10">Pyrophosphatase that catalyzes the hydrolysis of nucleoside triphosphates to their monophosphate derivatives, with a high preference for the non-canonical purine nucleotides XTP (xanthosine triphosphate), dITP (deoxyinosine triphosphate) and ITP. Seems to function as a house-cleaning enzyme that removes non-canonical purine nucleotides from the nucleotide pool, thus preventing their incorporation into DNA/RNA and avoiding chromosomal lesions.</text>
</comment>
<dbReference type="EMBL" id="CADCXY010000008">
    <property type="protein sequence ID" value="CAB0151928.1"/>
    <property type="molecule type" value="Genomic_DNA"/>
</dbReference>
<keyword evidence="4 10" id="KW-0547">Nucleotide-binding</keyword>
<protein>
    <recommendedName>
        <fullName evidence="10">dITP/XTP pyrophosphatase</fullName>
        <ecNumber evidence="10">3.6.1.66</ecNumber>
    </recommendedName>
    <alternativeName>
        <fullName evidence="10">Non-canonical purine NTP pyrophosphatase</fullName>
    </alternativeName>
    <alternativeName>
        <fullName evidence="10">Non-standard purine NTP pyrophosphatase</fullName>
    </alternativeName>
    <alternativeName>
        <fullName evidence="10">Nucleoside-triphosphate diphosphatase</fullName>
    </alternativeName>
    <alternativeName>
        <fullName evidence="10">Nucleoside-triphosphate pyrophosphatase</fullName>
        <shortName evidence="10">NTPase</shortName>
    </alternativeName>
</protein>
<evidence type="ECO:0000256" key="6">
    <source>
        <dbReference type="ARBA" id="ARBA00022842"/>
    </source>
</evidence>
<dbReference type="GO" id="GO:0009146">
    <property type="term" value="P:purine nucleoside triphosphate catabolic process"/>
    <property type="evidence" value="ECO:0007669"/>
    <property type="project" value="UniProtKB-UniRule"/>
</dbReference>
<feature type="binding site" evidence="10">
    <location>
        <position position="84"/>
    </location>
    <ligand>
        <name>Mg(2+)</name>
        <dbReference type="ChEBI" id="CHEBI:18420"/>
    </ligand>
</feature>
<evidence type="ECO:0000256" key="5">
    <source>
        <dbReference type="ARBA" id="ARBA00022801"/>
    </source>
</evidence>
<dbReference type="InterPro" id="IPR029001">
    <property type="entry name" value="ITPase-like_fam"/>
</dbReference>
<dbReference type="Proteomes" id="UP000481517">
    <property type="component" value="Unassembled WGS sequence"/>
</dbReference>
<comment type="similarity">
    <text evidence="1 10 11">Belongs to the HAM1 NTPase family.</text>
</comment>
<dbReference type="GO" id="GO:0009117">
    <property type="term" value="P:nucleotide metabolic process"/>
    <property type="evidence" value="ECO:0007669"/>
    <property type="project" value="UniProtKB-KW"/>
</dbReference>
<sequence length="212" mass="22727">MPYTIAIVPKSKSYVMQEIVLATGNQGKIRELTALLQPLNWQVRPQGEWNFAEAEENGLSFVENAIIKARHAAQQTGLPALADDSGLAVDALAGAPGIYSARYAGAQATDAKNVAKLLDALADTPVELRTASFHCVLAFMRHASDPTPVLCHGVWQGEIARQPSGKGGFGYDPVFYIATEGCTAAELSTAKKQALSHRGQALQQFINHLQAQ</sequence>
<dbReference type="InterPro" id="IPR020922">
    <property type="entry name" value="dITP/XTP_pyrophosphatase"/>
</dbReference>
<dbReference type="InterPro" id="IPR002637">
    <property type="entry name" value="RdgB/HAM1"/>
</dbReference>
<dbReference type="NCBIfam" id="TIGR00042">
    <property type="entry name" value="RdgB/HAM1 family non-canonical purine NTP pyrophosphatase"/>
    <property type="match status" value="1"/>
</dbReference>
<evidence type="ECO:0000313" key="13">
    <source>
        <dbReference type="Proteomes" id="UP000481517"/>
    </source>
</evidence>
<dbReference type="Pfam" id="PF01725">
    <property type="entry name" value="Ham1p_like"/>
    <property type="match status" value="1"/>
</dbReference>
<evidence type="ECO:0000256" key="9">
    <source>
        <dbReference type="ARBA" id="ARBA00052017"/>
    </source>
</evidence>
<keyword evidence="7 10" id="KW-0546">Nucleotide metabolism</keyword>